<proteinExistence type="predicted"/>
<feature type="compositionally biased region" description="Basic and acidic residues" evidence="1">
    <location>
        <begin position="14"/>
        <end position="39"/>
    </location>
</feature>
<dbReference type="AlphaFoldDB" id="A0A0X3BLE7"/>
<protein>
    <submittedName>
        <fullName evidence="2">Uncharacterized protein</fullName>
    </submittedName>
</protein>
<dbReference type="Proteomes" id="UP000069850">
    <property type="component" value="Chromosome 1"/>
</dbReference>
<accession>A0A0X3BLE7</accession>
<name>A0A0X3BLE7_9EURY</name>
<dbReference type="KEGG" id="mema:MMAB1_1527"/>
<sequence>MYGSGESPYSGRSQRYETRQSHFMDTPREDRHTPDRAGRDMGGNGACCGRIGRRSRPG</sequence>
<dbReference type="EMBL" id="LT158599">
    <property type="protein sequence ID" value="CVK32740.1"/>
    <property type="molecule type" value="Genomic_DNA"/>
</dbReference>
<evidence type="ECO:0000313" key="3">
    <source>
        <dbReference type="Proteomes" id="UP000069850"/>
    </source>
</evidence>
<evidence type="ECO:0000313" key="2">
    <source>
        <dbReference type="EMBL" id="CVK32740.1"/>
    </source>
</evidence>
<evidence type="ECO:0000256" key="1">
    <source>
        <dbReference type="SAM" id="MobiDB-lite"/>
    </source>
</evidence>
<gene>
    <name evidence="2" type="ORF">MMAB1_1527</name>
</gene>
<organism evidence="2 3">
    <name type="scientific">Methanoculleus bourgensis</name>
    <dbReference type="NCBI Taxonomy" id="83986"/>
    <lineage>
        <taxon>Archaea</taxon>
        <taxon>Methanobacteriati</taxon>
        <taxon>Methanobacteriota</taxon>
        <taxon>Stenosarchaea group</taxon>
        <taxon>Methanomicrobia</taxon>
        <taxon>Methanomicrobiales</taxon>
        <taxon>Methanomicrobiaceae</taxon>
        <taxon>Methanoculleus</taxon>
    </lineage>
</organism>
<reference evidence="2 3" key="1">
    <citation type="submission" date="2016-01" db="EMBL/GenBank/DDBJ databases">
        <authorList>
            <person name="Manzoor S."/>
        </authorList>
    </citation>
    <scope>NUCLEOTIDE SEQUENCE [LARGE SCALE GENOMIC DNA]</scope>
    <source>
        <strain evidence="2">Methanoculleus sp MAB1</strain>
    </source>
</reference>
<feature type="region of interest" description="Disordered" evidence="1">
    <location>
        <begin position="1"/>
        <end position="58"/>
    </location>
</feature>